<name>A0A0K9XA90_9ACTN</name>
<accession>A0A0K9XA90</accession>
<sequence>MRIKAGLEGEFERVWREIGDAVTSHPANLGQWLAHGEDGDYYIVSDWTDETGFRRFETSRRHLKHRQALHPYRSAGSMTTMRVVAHLPGAAGAGRTHEQWEAAG</sequence>
<dbReference type="GO" id="GO:0004497">
    <property type="term" value="F:monooxygenase activity"/>
    <property type="evidence" value="ECO:0007669"/>
    <property type="project" value="UniProtKB-KW"/>
</dbReference>
<proteinExistence type="predicted"/>
<dbReference type="InterPro" id="IPR011008">
    <property type="entry name" value="Dimeric_a/b-barrel"/>
</dbReference>
<dbReference type="SUPFAM" id="SSF54909">
    <property type="entry name" value="Dimeric alpha+beta barrel"/>
    <property type="match status" value="1"/>
</dbReference>
<dbReference type="Gene3D" id="3.30.70.100">
    <property type="match status" value="1"/>
</dbReference>
<dbReference type="Pfam" id="PF03992">
    <property type="entry name" value="ABM"/>
    <property type="match status" value="1"/>
</dbReference>
<organism evidence="2 3">
    <name type="scientific">Streptomyces caatingaensis</name>
    <dbReference type="NCBI Taxonomy" id="1678637"/>
    <lineage>
        <taxon>Bacteria</taxon>
        <taxon>Bacillati</taxon>
        <taxon>Actinomycetota</taxon>
        <taxon>Actinomycetes</taxon>
        <taxon>Kitasatosporales</taxon>
        <taxon>Streptomycetaceae</taxon>
        <taxon>Streptomyces</taxon>
    </lineage>
</organism>
<dbReference type="AlphaFoldDB" id="A0A0K9XA90"/>
<dbReference type="STRING" id="1678637.AC230_24610"/>
<reference evidence="3" key="1">
    <citation type="submission" date="2015-07" db="EMBL/GenBank/DDBJ databases">
        <title>Draft genome sequence of Streptomyces sp. CMAA 1322, a bacterium isolated from Caatinga biome, from dry forest semiarid of Brazil.</title>
        <authorList>
            <person name="Santos S.N."/>
            <person name="Gacesa R."/>
            <person name="Taketani R.G."/>
            <person name="Long P.F."/>
            <person name="Melo I.S."/>
        </authorList>
    </citation>
    <scope>NUCLEOTIDE SEQUENCE [LARGE SCALE GENOMIC DNA]</scope>
    <source>
        <strain evidence="3">CMAA 1322</strain>
    </source>
</reference>
<dbReference type="EMBL" id="LFXA01000017">
    <property type="protein sequence ID" value="KNB50324.1"/>
    <property type="molecule type" value="Genomic_DNA"/>
</dbReference>
<evidence type="ECO:0000313" key="2">
    <source>
        <dbReference type="EMBL" id="KNB50324.1"/>
    </source>
</evidence>
<keyword evidence="2" id="KW-0503">Monooxygenase</keyword>
<protein>
    <submittedName>
        <fullName evidence="2">Antibiotic biosynthesis monooxygenase</fullName>
    </submittedName>
</protein>
<dbReference type="PATRIC" id="fig|1678637.3.peg.5255"/>
<dbReference type="Proteomes" id="UP000037288">
    <property type="component" value="Unassembled WGS sequence"/>
</dbReference>
<dbReference type="InterPro" id="IPR007138">
    <property type="entry name" value="ABM_dom"/>
</dbReference>
<gene>
    <name evidence="2" type="ORF">AC230_24610</name>
</gene>
<dbReference type="OrthoDB" id="3536734at2"/>
<evidence type="ECO:0000259" key="1">
    <source>
        <dbReference type="Pfam" id="PF03992"/>
    </source>
</evidence>
<keyword evidence="2" id="KW-0560">Oxidoreductase</keyword>
<evidence type="ECO:0000313" key="3">
    <source>
        <dbReference type="Proteomes" id="UP000037288"/>
    </source>
</evidence>
<keyword evidence="3" id="KW-1185">Reference proteome</keyword>
<feature type="domain" description="ABM" evidence="1">
    <location>
        <begin position="1"/>
        <end position="66"/>
    </location>
</feature>
<comment type="caution">
    <text evidence="2">The sequence shown here is derived from an EMBL/GenBank/DDBJ whole genome shotgun (WGS) entry which is preliminary data.</text>
</comment>